<accession>A0A1V6LWE7</accession>
<feature type="domain" description="Histidine kinase" evidence="5">
    <location>
        <begin position="226"/>
        <end position="442"/>
    </location>
</feature>
<feature type="transmembrane region" description="Helical" evidence="4">
    <location>
        <begin position="31"/>
        <end position="50"/>
    </location>
</feature>
<dbReference type="PRINTS" id="PR00344">
    <property type="entry name" value="BCTRLSENSOR"/>
</dbReference>
<comment type="caution">
    <text evidence="6">The sequence shown here is derived from an EMBL/GenBank/DDBJ whole genome shotgun (WGS) entry which is preliminary data.</text>
</comment>
<dbReference type="InterPro" id="IPR004358">
    <property type="entry name" value="Sig_transdc_His_kin-like_C"/>
</dbReference>
<keyword evidence="4" id="KW-0472">Membrane</keyword>
<keyword evidence="7" id="KW-1185">Reference proteome</keyword>
<dbReference type="EMBL" id="MTBC01000001">
    <property type="protein sequence ID" value="OQD44458.1"/>
    <property type="molecule type" value="Genomic_DNA"/>
</dbReference>
<dbReference type="PROSITE" id="PS50109">
    <property type="entry name" value="HIS_KIN"/>
    <property type="match status" value="1"/>
</dbReference>
<feature type="transmembrane region" description="Helical" evidence="4">
    <location>
        <begin position="7"/>
        <end position="25"/>
    </location>
</feature>
<proteinExistence type="predicted"/>
<gene>
    <name evidence="6" type="ORF">BUL40_02585</name>
</gene>
<dbReference type="Gene3D" id="3.30.565.10">
    <property type="entry name" value="Histidine kinase-like ATPase, C-terminal domain"/>
    <property type="match status" value="1"/>
</dbReference>
<dbReference type="InterPro" id="IPR003594">
    <property type="entry name" value="HATPase_dom"/>
</dbReference>
<evidence type="ECO:0000256" key="2">
    <source>
        <dbReference type="ARBA" id="ARBA00012438"/>
    </source>
</evidence>
<organism evidence="6 7">
    <name type="scientific">Croceivirga radicis</name>
    <dbReference type="NCBI Taxonomy" id="1929488"/>
    <lineage>
        <taxon>Bacteria</taxon>
        <taxon>Pseudomonadati</taxon>
        <taxon>Bacteroidota</taxon>
        <taxon>Flavobacteriia</taxon>
        <taxon>Flavobacteriales</taxon>
        <taxon>Flavobacteriaceae</taxon>
        <taxon>Croceivirga</taxon>
    </lineage>
</organism>
<dbReference type="Pfam" id="PF02518">
    <property type="entry name" value="HATPase_c"/>
    <property type="match status" value="1"/>
</dbReference>
<evidence type="ECO:0000259" key="5">
    <source>
        <dbReference type="PROSITE" id="PS50109"/>
    </source>
</evidence>
<dbReference type="SMART" id="SM00387">
    <property type="entry name" value="HATPase_c"/>
    <property type="match status" value="1"/>
</dbReference>
<dbReference type="InterPro" id="IPR036890">
    <property type="entry name" value="HATPase_C_sf"/>
</dbReference>
<evidence type="ECO:0000256" key="3">
    <source>
        <dbReference type="ARBA" id="ARBA00022553"/>
    </source>
</evidence>
<dbReference type="GO" id="GO:0000155">
    <property type="term" value="F:phosphorelay sensor kinase activity"/>
    <property type="evidence" value="ECO:0007669"/>
    <property type="project" value="TreeGrafter"/>
</dbReference>
<reference evidence="6 7" key="1">
    <citation type="submission" date="2016-12" db="EMBL/GenBank/DDBJ databases">
        <authorList>
            <person name="Song W.-J."/>
            <person name="Kurnit D.M."/>
        </authorList>
    </citation>
    <scope>NUCLEOTIDE SEQUENCE [LARGE SCALE GENOMIC DNA]</scope>
    <source>
        <strain evidence="6 7">HSG9</strain>
    </source>
</reference>
<protein>
    <recommendedName>
        <fullName evidence="2">histidine kinase</fullName>
        <ecNumber evidence="2">2.7.13.3</ecNumber>
    </recommendedName>
</protein>
<name>A0A1V6LWE7_9FLAO</name>
<keyword evidence="3" id="KW-0597">Phosphoprotein</keyword>
<dbReference type="PANTHER" id="PTHR43547:SF2">
    <property type="entry name" value="HYBRID SIGNAL TRANSDUCTION HISTIDINE KINASE C"/>
    <property type="match status" value="1"/>
</dbReference>
<dbReference type="PANTHER" id="PTHR43547">
    <property type="entry name" value="TWO-COMPONENT HISTIDINE KINASE"/>
    <property type="match status" value="1"/>
</dbReference>
<dbReference type="Proteomes" id="UP000191680">
    <property type="component" value="Unassembled WGS sequence"/>
</dbReference>
<dbReference type="Pfam" id="PF13188">
    <property type="entry name" value="PAS_8"/>
    <property type="match status" value="1"/>
</dbReference>
<evidence type="ECO:0000256" key="4">
    <source>
        <dbReference type="SAM" id="Phobius"/>
    </source>
</evidence>
<sequence length="443" mass="50234">MRYFNTFFWFCLVLIAIGISAAVYYGLQGFLFLPLFLIVLCISIGGLLLWRIKNGYLRTTQVIQALVQEDYAFKVPENQLPAALASPLQILYGNLKSAKKNADAQKIVYEGIIEAMDTGILILRKGDDKLFFANGAFFQLLQMPRYNKWQNASRELKAFDAYFQEENWKNIKDVITLNINGKESDFSLRTFISYIHNQAYLVVNLDAIQSLIEKKEKEAWFNLMKVMSHEIINTMAPIQPLANNLEFLLAEHKSGLGDSYTDVKQSVETIQKRSKHLLDFIDTYRMLAELPTPKLEWVTVTNLLEGSLSLLRGLLQEKGIEVNVTIPNDKLRVYVDAKQIEQVLINLLTNCVYALDGISNPKIDFTAEQQEQKVVFTIADNGKGIAASLKRDVFVPFFTTRKNGSGIGLSLSRNIMNAHNGSIHFTSKAGTTQFYLGFKMPNH</sequence>
<keyword evidence="4" id="KW-0812">Transmembrane</keyword>
<evidence type="ECO:0000256" key="1">
    <source>
        <dbReference type="ARBA" id="ARBA00000085"/>
    </source>
</evidence>
<dbReference type="AlphaFoldDB" id="A0A1V6LWE7"/>
<dbReference type="SUPFAM" id="SSF55874">
    <property type="entry name" value="ATPase domain of HSP90 chaperone/DNA topoisomerase II/histidine kinase"/>
    <property type="match status" value="1"/>
</dbReference>
<dbReference type="InterPro" id="IPR005467">
    <property type="entry name" value="His_kinase_dom"/>
</dbReference>
<evidence type="ECO:0000313" key="7">
    <source>
        <dbReference type="Proteomes" id="UP000191680"/>
    </source>
</evidence>
<dbReference type="InterPro" id="IPR000014">
    <property type="entry name" value="PAS"/>
</dbReference>
<dbReference type="OrthoDB" id="1931120at2"/>
<dbReference type="EC" id="2.7.13.3" evidence="2"/>
<evidence type="ECO:0000313" key="6">
    <source>
        <dbReference type="EMBL" id="OQD44458.1"/>
    </source>
</evidence>
<comment type="catalytic activity">
    <reaction evidence="1">
        <text>ATP + protein L-histidine = ADP + protein N-phospho-L-histidine.</text>
        <dbReference type="EC" id="2.7.13.3"/>
    </reaction>
</comment>
<keyword evidence="4" id="KW-1133">Transmembrane helix</keyword>